<protein>
    <submittedName>
        <fullName evidence="1">Uncharacterized protein</fullName>
    </submittedName>
</protein>
<dbReference type="AlphaFoldDB" id="A0A1M5NF76"/>
<dbReference type="EMBL" id="LT670818">
    <property type="protein sequence ID" value="SHG88256.1"/>
    <property type="molecule type" value="Genomic_DNA"/>
</dbReference>
<evidence type="ECO:0000313" key="2">
    <source>
        <dbReference type="Proteomes" id="UP000190675"/>
    </source>
</evidence>
<name>A0A1M5NF76_9BRAD</name>
<proteinExistence type="predicted"/>
<accession>A0A1M5NF76</accession>
<organism evidence="1 2">
    <name type="scientific">Bradyrhizobium erythrophlei</name>
    <dbReference type="NCBI Taxonomy" id="1437360"/>
    <lineage>
        <taxon>Bacteria</taxon>
        <taxon>Pseudomonadati</taxon>
        <taxon>Pseudomonadota</taxon>
        <taxon>Alphaproteobacteria</taxon>
        <taxon>Hyphomicrobiales</taxon>
        <taxon>Nitrobacteraceae</taxon>
        <taxon>Bradyrhizobium</taxon>
    </lineage>
</organism>
<gene>
    <name evidence="1" type="ORF">SAMN05444169_4624</name>
</gene>
<dbReference type="Proteomes" id="UP000190675">
    <property type="component" value="Chromosome I"/>
</dbReference>
<evidence type="ECO:0000313" key="1">
    <source>
        <dbReference type="EMBL" id="SHG88256.1"/>
    </source>
</evidence>
<reference evidence="1 2" key="1">
    <citation type="submission" date="2016-11" db="EMBL/GenBank/DDBJ databases">
        <authorList>
            <person name="Jaros S."/>
            <person name="Januszkiewicz K."/>
            <person name="Wedrychowicz H."/>
        </authorList>
    </citation>
    <scope>NUCLEOTIDE SEQUENCE [LARGE SCALE GENOMIC DNA]</scope>
    <source>
        <strain evidence="1 2">GAS242</strain>
    </source>
</reference>
<sequence>MTSPGTNGVHLDRIHAGAICKEIGEALHATLTGNPNRLPPHLLRLTERFDRVDCGNAAFKASTETEAR</sequence>